<dbReference type="Proteomes" id="UP000593572">
    <property type="component" value="Unassembled WGS sequence"/>
</dbReference>
<organism evidence="1 2">
    <name type="scientific">Gossypium lobatum</name>
    <dbReference type="NCBI Taxonomy" id="34289"/>
    <lineage>
        <taxon>Eukaryota</taxon>
        <taxon>Viridiplantae</taxon>
        <taxon>Streptophyta</taxon>
        <taxon>Embryophyta</taxon>
        <taxon>Tracheophyta</taxon>
        <taxon>Spermatophyta</taxon>
        <taxon>Magnoliopsida</taxon>
        <taxon>eudicotyledons</taxon>
        <taxon>Gunneridae</taxon>
        <taxon>Pentapetalae</taxon>
        <taxon>rosids</taxon>
        <taxon>malvids</taxon>
        <taxon>Malvales</taxon>
        <taxon>Malvaceae</taxon>
        <taxon>Malvoideae</taxon>
        <taxon>Gossypium</taxon>
    </lineage>
</organism>
<keyword evidence="2" id="KW-1185">Reference proteome</keyword>
<accession>A0A7J8M075</accession>
<comment type="caution">
    <text evidence="1">The sequence shown here is derived from an EMBL/GenBank/DDBJ whole genome shotgun (WGS) entry which is preliminary data.</text>
</comment>
<proteinExistence type="predicted"/>
<gene>
    <name evidence="1" type="ORF">Golob_015141</name>
</gene>
<evidence type="ECO:0000313" key="1">
    <source>
        <dbReference type="EMBL" id="MBA0558107.1"/>
    </source>
</evidence>
<feature type="non-terminal residue" evidence="1">
    <location>
        <position position="21"/>
    </location>
</feature>
<name>A0A7J8M075_9ROSI</name>
<protein>
    <submittedName>
        <fullName evidence="1">Uncharacterized protein</fullName>
    </submittedName>
</protein>
<reference evidence="1 2" key="1">
    <citation type="journal article" date="2019" name="Genome Biol. Evol.">
        <title>Insights into the evolution of the New World diploid cottons (Gossypium, subgenus Houzingenia) based on genome sequencing.</title>
        <authorList>
            <person name="Grover C.E."/>
            <person name="Arick M.A. 2nd"/>
            <person name="Thrash A."/>
            <person name="Conover J.L."/>
            <person name="Sanders W.S."/>
            <person name="Peterson D.G."/>
            <person name="Frelichowski J.E."/>
            <person name="Scheffler J.A."/>
            <person name="Scheffler B.E."/>
            <person name="Wendel J.F."/>
        </authorList>
    </citation>
    <scope>NUCLEOTIDE SEQUENCE [LARGE SCALE GENOMIC DNA]</scope>
    <source>
        <strain evidence="1">157</strain>
        <tissue evidence="1">Leaf</tissue>
    </source>
</reference>
<dbReference type="EMBL" id="JABEZX010000006">
    <property type="protein sequence ID" value="MBA0558107.1"/>
    <property type="molecule type" value="Genomic_DNA"/>
</dbReference>
<sequence>MLDQMFIEIVAAGEKVWTPSL</sequence>
<dbReference type="AlphaFoldDB" id="A0A7J8M075"/>
<evidence type="ECO:0000313" key="2">
    <source>
        <dbReference type="Proteomes" id="UP000593572"/>
    </source>
</evidence>